<evidence type="ECO:0000313" key="6">
    <source>
        <dbReference type="EMBL" id="ENU35261.1"/>
    </source>
</evidence>
<proteinExistence type="inferred from homology"/>
<reference evidence="6 7" key="1">
    <citation type="submission" date="2013-02" db="EMBL/GenBank/DDBJ databases">
        <title>The Genome Sequence of Acinetobacter parvus CIP 108168.</title>
        <authorList>
            <consortium name="The Broad Institute Genome Sequencing Platform"/>
            <consortium name="The Broad Institute Genome Sequencing Center for Infectious Disease"/>
            <person name="Cerqueira G."/>
            <person name="Feldgarden M."/>
            <person name="Courvalin P."/>
            <person name="Perichon B."/>
            <person name="Grillot-Courvalin C."/>
            <person name="Clermont D."/>
            <person name="Rocha E."/>
            <person name="Yoon E.-J."/>
            <person name="Nemec A."/>
            <person name="Walker B."/>
            <person name="Young S.K."/>
            <person name="Zeng Q."/>
            <person name="Gargeya S."/>
            <person name="Fitzgerald M."/>
            <person name="Haas B."/>
            <person name="Abouelleil A."/>
            <person name="Alvarado L."/>
            <person name="Arachchi H.M."/>
            <person name="Berlin A.M."/>
            <person name="Chapman S.B."/>
            <person name="Dewar J."/>
            <person name="Goldberg J."/>
            <person name="Griggs A."/>
            <person name="Gujja S."/>
            <person name="Hansen M."/>
            <person name="Howarth C."/>
            <person name="Imamovic A."/>
            <person name="Larimer J."/>
            <person name="McCowan C."/>
            <person name="Murphy C."/>
            <person name="Neiman D."/>
            <person name="Pearson M."/>
            <person name="Priest M."/>
            <person name="Roberts A."/>
            <person name="Saif S."/>
            <person name="Shea T."/>
            <person name="Sisk P."/>
            <person name="Sykes S."/>
            <person name="Wortman J."/>
            <person name="Nusbaum C."/>
            <person name="Birren B."/>
        </authorList>
    </citation>
    <scope>NUCLEOTIDE SEQUENCE [LARGE SCALE GENOMIC DNA]</scope>
    <source>
        <strain evidence="6 7">CIP 108168</strain>
    </source>
</reference>
<dbReference type="Pfam" id="PF02525">
    <property type="entry name" value="Flavodoxin_2"/>
    <property type="match status" value="1"/>
</dbReference>
<dbReference type="AlphaFoldDB" id="N8Q911"/>
<comment type="caution">
    <text evidence="6">The sequence shown here is derived from an EMBL/GenBank/DDBJ whole genome shotgun (WGS) entry which is preliminary data.</text>
</comment>
<keyword evidence="7" id="KW-1185">Reference proteome</keyword>
<evidence type="ECO:0000256" key="2">
    <source>
        <dbReference type="ARBA" id="ARBA00022630"/>
    </source>
</evidence>
<dbReference type="PANTHER" id="PTHR46305">
    <property type="match status" value="1"/>
</dbReference>
<protein>
    <recommendedName>
        <fullName evidence="5">Flavodoxin-like fold domain-containing protein</fullName>
    </recommendedName>
</protein>
<dbReference type="PATRIC" id="fig|981333.9.peg.2597"/>
<dbReference type="SUPFAM" id="SSF52218">
    <property type="entry name" value="Flavoproteins"/>
    <property type="match status" value="1"/>
</dbReference>
<evidence type="ECO:0000313" key="7">
    <source>
        <dbReference type="Proteomes" id="UP000023776"/>
    </source>
</evidence>
<evidence type="ECO:0000256" key="1">
    <source>
        <dbReference type="ARBA" id="ARBA00001974"/>
    </source>
</evidence>
<sequence>MSNILIINGAKQFEHSNGELNDTLTQFSESHLTTLGHTVQVTRTDSEYDIQAEIKKYLWADVVIYQMPGWWKSGVISMVLSMYLPNQAIHSKMHMLSDLIVKYVMNV</sequence>
<evidence type="ECO:0000259" key="5">
    <source>
        <dbReference type="Pfam" id="PF02525"/>
    </source>
</evidence>
<comment type="cofactor">
    <cofactor evidence="1">
        <name>FAD</name>
        <dbReference type="ChEBI" id="CHEBI:57692"/>
    </cofactor>
</comment>
<gene>
    <name evidence="6" type="ORF">F988_02541</name>
</gene>
<dbReference type="InterPro" id="IPR003680">
    <property type="entry name" value="Flavodoxin_fold"/>
</dbReference>
<name>N8Q911_9GAMM</name>
<feature type="domain" description="Flavodoxin-like fold" evidence="5">
    <location>
        <begin position="3"/>
        <end position="71"/>
    </location>
</feature>
<dbReference type="PANTHER" id="PTHR46305:SF3">
    <property type="entry name" value="NADPH:QUINONE OXIDOREDUCTASE MDAB"/>
    <property type="match status" value="1"/>
</dbReference>
<dbReference type="Proteomes" id="UP000023776">
    <property type="component" value="Unassembled WGS sequence"/>
</dbReference>
<dbReference type="HOGENOM" id="CLU_2204380_0_0_6"/>
<dbReference type="InterPro" id="IPR052397">
    <property type="entry name" value="NADPH-QR_MdaB"/>
</dbReference>
<dbReference type="EMBL" id="APOM01000057">
    <property type="protein sequence ID" value="ENU35261.1"/>
    <property type="molecule type" value="Genomic_DNA"/>
</dbReference>
<keyword evidence="3" id="KW-0274">FAD</keyword>
<accession>N8Q911</accession>
<evidence type="ECO:0000256" key="4">
    <source>
        <dbReference type="ARBA" id="ARBA00037981"/>
    </source>
</evidence>
<dbReference type="Gene3D" id="3.40.50.360">
    <property type="match status" value="1"/>
</dbReference>
<dbReference type="InterPro" id="IPR029039">
    <property type="entry name" value="Flavoprotein-like_sf"/>
</dbReference>
<keyword evidence="2" id="KW-0285">Flavoprotein</keyword>
<evidence type="ECO:0000256" key="3">
    <source>
        <dbReference type="ARBA" id="ARBA00022827"/>
    </source>
</evidence>
<organism evidence="6 7">
    <name type="scientific">Acinetobacter parvus DSM 16617 = CIP 108168</name>
    <dbReference type="NCBI Taxonomy" id="981333"/>
    <lineage>
        <taxon>Bacteria</taxon>
        <taxon>Pseudomonadati</taxon>
        <taxon>Pseudomonadota</taxon>
        <taxon>Gammaproteobacteria</taxon>
        <taxon>Moraxellales</taxon>
        <taxon>Moraxellaceae</taxon>
        <taxon>Acinetobacter</taxon>
    </lineage>
</organism>
<comment type="similarity">
    <text evidence="4">Belongs to the oxidoreductase MdaB family.</text>
</comment>